<proteinExistence type="predicted"/>
<organism evidence="1 2">
    <name type="scientific">Cruoricaptor ignavus</name>
    <dbReference type="NCBI Taxonomy" id="1118202"/>
    <lineage>
        <taxon>Bacteria</taxon>
        <taxon>Pseudomonadati</taxon>
        <taxon>Bacteroidota</taxon>
        <taxon>Flavobacteriia</taxon>
        <taxon>Flavobacteriales</taxon>
        <taxon>Weeksellaceae</taxon>
        <taxon>Cruoricaptor</taxon>
    </lineage>
</organism>
<dbReference type="AlphaFoldDB" id="A0A1M6HE00"/>
<evidence type="ECO:0000313" key="1">
    <source>
        <dbReference type="EMBL" id="SHJ20437.1"/>
    </source>
</evidence>
<sequence>MWSKVKTLMEQWKSEENPSYKTDLKAVIVGIRNFLSHSERWNLIAEDRLENFCADCDFFVDEKIASERVADRDIPGLSGKSCGDCGCVLSFKLRQSVKPCRFWKE</sequence>
<protein>
    <submittedName>
        <fullName evidence="1">Uncharacterized protein</fullName>
    </submittedName>
</protein>
<evidence type="ECO:0000313" key="2">
    <source>
        <dbReference type="Proteomes" id="UP000184335"/>
    </source>
</evidence>
<keyword evidence="2" id="KW-1185">Reference proteome</keyword>
<dbReference type="EMBL" id="FQYI01000012">
    <property type="protein sequence ID" value="SHJ20437.1"/>
    <property type="molecule type" value="Genomic_DNA"/>
</dbReference>
<accession>A0A1M6HE00</accession>
<name>A0A1M6HE00_9FLAO</name>
<dbReference type="Proteomes" id="UP000184335">
    <property type="component" value="Unassembled WGS sequence"/>
</dbReference>
<reference evidence="1 2" key="1">
    <citation type="submission" date="2016-11" db="EMBL/GenBank/DDBJ databases">
        <authorList>
            <person name="Jaros S."/>
            <person name="Januszkiewicz K."/>
            <person name="Wedrychowicz H."/>
        </authorList>
    </citation>
    <scope>NUCLEOTIDE SEQUENCE [LARGE SCALE GENOMIC DNA]</scope>
    <source>
        <strain evidence="1 2">DSM 25479</strain>
    </source>
</reference>
<gene>
    <name evidence="1" type="ORF">SAMN05443429_11231</name>
</gene>
<dbReference type="STRING" id="1118202.SAMN05443429_11231"/>